<feature type="transmembrane region" description="Helical" evidence="1">
    <location>
        <begin position="87"/>
        <end position="108"/>
    </location>
</feature>
<dbReference type="GeneID" id="123075118"/>
<dbReference type="Gramene" id="TraesCLE_scaffold_006373_01G000500.1">
    <property type="protein sequence ID" value="TraesCLE_scaffold_006373_01G000500.1"/>
    <property type="gene ID" value="TraesCLE_scaffold_006373_01G000500"/>
</dbReference>
<dbReference type="EnsemblPlants" id="TraesCS3D02G393000.1">
    <property type="protein sequence ID" value="TraesCS3D02G393000.1"/>
    <property type="gene ID" value="TraesCS3D02G393000"/>
</dbReference>
<gene>
    <name evidence="2" type="primary">LOC123075118</name>
</gene>
<keyword evidence="3" id="KW-1185">Reference proteome</keyword>
<dbReference type="Gramene" id="TraesJAG3D03G01959150.1">
    <property type="protein sequence ID" value="TraesJAG3D03G01959150.1"/>
    <property type="gene ID" value="TraesJAG3D03G01959150"/>
</dbReference>
<dbReference type="Gramene" id="TraesSTA3D03G01924490.1">
    <property type="protein sequence ID" value="TraesSTA3D03G01924490.1"/>
    <property type="gene ID" value="TraesSTA3D03G01924490"/>
</dbReference>
<dbReference type="Gramene" id="TraesNOR3D03G01977510.1">
    <property type="protein sequence ID" value="TraesNOR3D03G01977510.1"/>
    <property type="gene ID" value="TraesNOR3D03G01977510"/>
</dbReference>
<dbReference type="RefSeq" id="XP_044353726.1">
    <property type="nucleotide sequence ID" value="XM_044497791.1"/>
</dbReference>
<dbReference type="Gramene" id="TraesLAC3D03G01892850.1">
    <property type="protein sequence ID" value="TraesLAC3D03G01892850.1"/>
    <property type="gene ID" value="TraesLAC3D03G01892850"/>
</dbReference>
<feature type="transmembrane region" description="Helical" evidence="1">
    <location>
        <begin position="62"/>
        <end position="81"/>
    </location>
</feature>
<dbReference type="Gramene" id="TraesPARA_EIv1.0_1144460.1">
    <property type="protein sequence ID" value="TraesPARA_EIv1.0_1144460.1.CDS"/>
    <property type="gene ID" value="TraesPARA_EIv1.0_1144460"/>
</dbReference>
<dbReference type="Gramene" id="TraesSYM3D03G01975420.1">
    <property type="protein sequence ID" value="TraesSYM3D03G01975420.1"/>
    <property type="gene ID" value="TraesSYM3D03G01975420"/>
</dbReference>
<dbReference type="Gramene" id="TraesMAC3D03G01950160.1">
    <property type="protein sequence ID" value="TraesMAC3D03G01950160.1"/>
    <property type="gene ID" value="TraesMAC3D03G01950160"/>
</dbReference>
<dbReference type="Gramene" id="TraesARI3D03G01985020.1">
    <property type="protein sequence ID" value="TraesARI3D03G01985020.1"/>
    <property type="gene ID" value="TraesARI3D03G01985020"/>
</dbReference>
<evidence type="ECO:0000256" key="1">
    <source>
        <dbReference type="SAM" id="Phobius"/>
    </source>
</evidence>
<dbReference type="Gramene" id="TraesCS3D02G393000.1">
    <property type="protein sequence ID" value="TraesCS3D02G393000.1"/>
    <property type="gene ID" value="TraesCS3D02G393000"/>
</dbReference>
<dbReference type="Gramene" id="TraesROB_scaffold_008833_01G000500.1">
    <property type="protein sequence ID" value="TraesROB_scaffold_008833_01G000500.1"/>
    <property type="gene ID" value="TraesROB_scaffold_008833_01G000500"/>
</dbReference>
<name>A0A3B6H2Q0_WHEAT</name>
<evidence type="ECO:0000313" key="2">
    <source>
        <dbReference type="EnsemblPlants" id="TraesCS3D02G393000.1"/>
    </source>
</evidence>
<evidence type="ECO:0000313" key="3">
    <source>
        <dbReference type="Proteomes" id="UP000019116"/>
    </source>
</evidence>
<keyword evidence="1" id="KW-0812">Transmembrane</keyword>
<sequence>MNAALMCCVARQAREARDRVAIGVPLTEPLRMRAEGEAWVAIGVPLIEPRPRRKPSPWETPLIWFFAITGGIVFTIMIVIMDASLGAKIVSICLLWAFFMTGALWILYDLRHAPEDIT</sequence>
<dbReference type="Gramene" id="TraesCAD_scaffold_006121_01G000100.1">
    <property type="protein sequence ID" value="TraesCAD_scaffold_006121_01G000100.1"/>
    <property type="gene ID" value="TraesCAD_scaffold_006121_01G000100"/>
</dbReference>
<protein>
    <submittedName>
        <fullName evidence="2">Uncharacterized protein</fullName>
    </submittedName>
</protein>
<accession>A0A3B6H2Q0</accession>
<organism evidence="2">
    <name type="scientific">Triticum aestivum</name>
    <name type="common">Wheat</name>
    <dbReference type="NCBI Taxonomy" id="4565"/>
    <lineage>
        <taxon>Eukaryota</taxon>
        <taxon>Viridiplantae</taxon>
        <taxon>Streptophyta</taxon>
        <taxon>Embryophyta</taxon>
        <taxon>Tracheophyta</taxon>
        <taxon>Spermatophyta</taxon>
        <taxon>Magnoliopsida</taxon>
        <taxon>Liliopsida</taxon>
        <taxon>Poales</taxon>
        <taxon>Poaceae</taxon>
        <taxon>BOP clade</taxon>
        <taxon>Pooideae</taxon>
        <taxon>Triticodae</taxon>
        <taxon>Triticeae</taxon>
        <taxon>Triticinae</taxon>
        <taxon>Triticum</taxon>
    </lineage>
</organism>
<proteinExistence type="predicted"/>
<dbReference type="Gramene" id="TraesCS3D03G0867800.1">
    <property type="protein sequence ID" value="TraesCS3D03G0867800.1.CDS"/>
    <property type="gene ID" value="TraesCS3D03G0867800"/>
</dbReference>
<keyword evidence="1" id="KW-1133">Transmembrane helix</keyword>
<keyword evidence="1" id="KW-0472">Membrane</keyword>
<reference evidence="2" key="2">
    <citation type="submission" date="2018-10" db="UniProtKB">
        <authorList>
            <consortium name="EnsemblPlants"/>
        </authorList>
    </citation>
    <scope>IDENTIFICATION</scope>
</reference>
<dbReference type="Gramene" id="TraesJUL3D03G01969010.1">
    <property type="protein sequence ID" value="TraesJUL3D03G01969010.1"/>
    <property type="gene ID" value="TraesJUL3D03G01969010"/>
</dbReference>
<dbReference type="Gramene" id="TraesWEE_scaffold_021675_01G000100.1">
    <property type="protein sequence ID" value="TraesWEE_scaffold_021675_01G000100.1"/>
    <property type="gene ID" value="TraesWEE_scaffold_021675_01G000100"/>
</dbReference>
<dbReference type="Gramene" id="TraesRN3D0100905400.1">
    <property type="protein sequence ID" value="TraesRN3D0100905400.1"/>
    <property type="gene ID" value="TraesRN3D0100905400"/>
</dbReference>
<dbReference type="Gramene" id="TraesLDM3D03G01927640.1">
    <property type="protein sequence ID" value="TraesLDM3D03G01927640.1"/>
    <property type="gene ID" value="TraesLDM3D03G01927640"/>
</dbReference>
<dbReference type="Proteomes" id="UP000019116">
    <property type="component" value="Chromosome 3D"/>
</dbReference>
<dbReference type="AlphaFoldDB" id="A0A3B6H2Q0"/>
<reference evidence="2" key="1">
    <citation type="submission" date="2018-08" db="EMBL/GenBank/DDBJ databases">
        <authorList>
            <person name="Rossello M."/>
        </authorList>
    </citation>
    <scope>NUCLEOTIDE SEQUENCE [LARGE SCALE GENOMIC DNA]</scope>
    <source>
        <strain evidence="2">cv. Chinese Spring</strain>
    </source>
</reference>